<dbReference type="Pfam" id="PF07971">
    <property type="entry name" value="Glyco_hydro_92"/>
    <property type="match status" value="1"/>
</dbReference>
<gene>
    <name evidence="2" type="ORF">QE152_g41515</name>
</gene>
<feature type="domain" description="Glycosyl hydrolase family 92" evidence="1">
    <location>
        <begin position="1"/>
        <end position="48"/>
    </location>
</feature>
<reference evidence="2 3" key="1">
    <citation type="journal article" date="2024" name="BMC Genomics">
        <title>De novo assembly and annotation of Popillia japonica's genome with initial clues to its potential as an invasive pest.</title>
        <authorList>
            <person name="Cucini C."/>
            <person name="Boschi S."/>
            <person name="Funari R."/>
            <person name="Cardaioli E."/>
            <person name="Iannotti N."/>
            <person name="Marturano G."/>
            <person name="Paoli F."/>
            <person name="Bruttini M."/>
            <person name="Carapelli A."/>
            <person name="Frati F."/>
            <person name="Nardi F."/>
        </authorList>
    </citation>
    <scope>NUCLEOTIDE SEQUENCE [LARGE SCALE GENOMIC DNA]</scope>
    <source>
        <strain evidence="2">DMR45628</strain>
    </source>
</reference>
<sequence>MDAEIAHWSFEHTKEELDNIWEKHLRTITVESKGPNEKEKFYGAFYRARRVLPCLFSASHIQRRRRPLPFVRQNEKEKFYGAFYRASFLPRTFNDVDGRYPSFAKGSPILQLSNGKTYPGQSTIGDEEKIGAYIHFKADKEESVLIKASSSFTGFEGAYKNMDAEIAHWSFEHTKE</sequence>
<evidence type="ECO:0000313" key="3">
    <source>
        <dbReference type="Proteomes" id="UP001458880"/>
    </source>
</evidence>
<dbReference type="Gene3D" id="2.70.98.10">
    <property type="match status" value="1"/>
</dbReference>
<dbReference type="InterPro" id="IPR014718">
    <property type="entry name" value="GH-type_carb-bd"/>
</dbReference>
<comment type="caution">
    <text evidence="2">The sequence shown here is derived from an EMBL/GenBank/DDBJ whole genome shotgun (WGS) entry which is preliminary data.</text>
</comment>
<dbReference type="Proteomes" id="UP001458880">
    <property type="component" value="Unassembled WGS sequence"/>
</dbReference>
<name>A0AAW1G9I7_POPJA</name>
<dbReference type="EMBL" id="JASPKY010004548">
    <property type="protein sequence ID" value="KAK9659849.1"/>
    <property type="molecule type" value="Genomic_DNA"/>
</dbReference>
<protein>
    <submittedName>
        <fullName evidence="2">Glycosyl hydrolase family 92</fullName>
    </submittedName>
</protein>
<proteinExistence type="predicted"/>
<organism evidence="2 3">
    <name type="scientific">Popillia japonica</name>
    <name type="common">Japanese beetle</name>
    <dbReference type="NCBI Taxonomy" id="7064"/>
    <lineage>
        <taxon>Eukaryota</taxon>
        <taxon>Metazoa</taxon>
        <taxon>Ecdysozoa</taxon>
        <taxon>Arthropoda</taxon>
        <taxon>Hexapoda</taxon>
        <taxon>Insecta</taxon>
        <taxon>Pterygota</taxon>
        <taxon>Neoptera</taxon>
        <taxon>Endopterygota</taxon>
        <taxon>Coleoptera</taxon>
        <taxon>Polyphaga</taxon>
        <taxon>Scarabaeiformia</taxon>
        <taxon>Scarabaeidae</taxon>
        <taxon>Rutelinae</taxon>
        <taxon>Popillia</taxon>
    </lineage>
</organism>
<keyword evidence="2" id="KW-0378">Hydrolase</keyword>
<dbReference type="GO" id="GO:0016787">
    <property type="term" value="F:hydrolase activity"/>
    <property type="evidence" value="ECO:0007669"/>
    <property type="project" value="UniProtKB-KW"/>
</dbReference>
<keyword evidence="3" id="KW-1185">Reference proteome</keyword>
<accession>A0AAW1G9I7</accession>
<evidence type="ECO:0000259" key="1">
    <source>
        <dbReference type="Pfam" id="PF07971"/>
    </source>
</evidence>
<dbReference type="InterPro" id="IPR012939">
    <property type="entry name" value="Glyco_hydro_92"/>
</dbReference>
<dbReference type="GO" id="GO:0030246">
    <property type="term" value="F:carbohydrate binding"/>
    <property type="evidence" value="ECO:0007669"/>
    <property type="project" value="InterPro"/>
</dbReference>
<evidence type="ECO:0000313" key="2">
    <source>
        <dbReference type="EMBL" id="KAK9659849.1"/>
    </source>
</evidence>
<feature type="non-terminal residue" evidence="2">
    <location>
        <position position="176"/>
    </location>
</feature>
<dbReference type="AlphaFoldDB" id="A0AAW1G9I7"/>